<dbReference type="RefSeq" id="WP_087616554.1">
    <property type="nucleotide sequence ID" value="NZ_JAFBEY010000001.1"/>
</dbReference>
<dbReference type="CDD" id="cd07067">
    <property type="entry name" value="HP_PGM_like"/>
    <property type="match status" value="1"/>
</dbReference>
<dbReference type="InterPro" id="IPR001345">
    <property type="entry name" value="PG/BPGM_mutase_AS"/>
</dbReference>
<dbReference type="PIRSF" id="PIRSF000709">
    <property type="entry name" value="6PFK_2-Ptase"/>
    <property type="match status" value="1"/>
</dbReference>
<comment type="caution">
    <text evidence="3">The sequence shown here is derived from an EMBL/GenBank/DDBJ whole genome shotgun (WGS) entry which is preliminary data.</text>
</comment>
<evidence type="ECO:0000313" key="3">
    <source>
        <dbReference type="EMBL" id="OUZ40238.1"/>
    </source>
</evidence>
<dbReference type="PANTHER" id="PTHR48100">
    <property type="entry name" value="BROAD-SPECIFICITY PHOSPHATASE YOR283W-RELATED"/>
    <property type="match status" value="1"/>
</dbReference>
<dbReference type="InterPro" id="IPR013078">
    <property type="entry name" value="His_Pase_superF_clade-1"/>
</dbReference>
<evidence type="ECO:0000313" key="4">
    <source>
        <dbReference type="Proteomes" id="UP000196594"/>
    </source>
</evidence>
<dbReference type="SMART" id="SM00855">
    <property type="entry name" value="PGAM"/>
    <property type="match status" value="1"/>
</dbReference>
<dbReference type="Proteomes" id="UP000196594">
    <property type="component" value="Unassembled WGS sequence"/>
</dbReference>
<dbReference type="InterPro" id="IPR050275">
    <property type="entry name" value="PGM_Phosphatase"/>
</dbReference>
<accession>A0ABX3ZKK9</accession>
<reference evidence="3 4" key="1">
    <citation type="journal article" date="2017" name="Int. J. Syst. Evol. Microbiol.">
        <title>Solibacillus kalamii sp. nov., isolated from a high-efficiency particulate arrestance filter system used in the International Space Station.</title>
        <authorList>
            <person name="Checinska Sielaff A."/>
            <person name="Kumar R.M."/>
            <person name="Pal D."/>
            <person name="Mayilraj S."/>
            <person name="Venkateswaran K."/>
        </authorList>
    </citation>
    <scope>NUCLEOTIDE SEQUENCE [LARGE SCALE GENOMIC DNA]</scope>
    <source>
        <strain evidence="3 4">ISSFR-015</strain>
    </source>
</reference>
<dbReference type="InterPro" id="IPR029033">
    <property type="entry name" value="His_PPase_superfam"/>
</dbReference>
<dbReference type="Gene3D" id="3.40.50.1240">
    <property type="entry name" value="Phosphoglycerate mutase-like"/>
    <property type="match status" value="1"/>
</dbReference>
<keyword evidence="4" id="KW-1185">Reference proteome</keyword>
<keyword evidence="1" id="KW-0324">Glycolysis</keyword>
<dbReference type="SUPFAM" id="SSF53254">
    <property type="entry name" value="Phosphoglycerate mutase-like"/>
    <property type="match status" value="1"/>
</dbReference>
<dbReference type="Pfam" id="PF00300">
    <property type="entry name" value="His_Phos_1"/>
    <property type="match status" value="1"/>
</dbReference>
<gene>
    <name evidence="3" type="ORF">CBM15_06910</name>
</gene>
<keyword evidence="2" id="KW-0413">Isomerase</keyword>
<dbReference type="PROSITE" id="PS00175">
    <property type="entry name" value="PG_MUTASE"/>
    <property type="match status" value="1"/>
</dbReference>
<organism evidence="3 4">
    <name type="scientific">Solibacillus kalamii</name>
    <dbReference type="NCBI Taxonomy" id="1748298"/>
    <lineage>
        <taxon>Bacteria</taxon>
        <taxon>Bacillati</taxon>
        <taxon>Bacillota</taxon>
        <taxon>Bacilli</taxon>
        <taxon>Bacillales</taxon>
        <taxon>Caryophanaceae</taxon>
        <taxon>Solibacillus</taxon>
    </lineage>
</organism>
<proteinExistence type="predicted"/>
<dbReference type="PANTHER" id="PTHR48100:SF1">
    <property type="entry name" value="HISTIDINE PHOSPHATASE FAMILY PROTEIN-RELATED"/>
    <property type="match status" value="1"/>
</dbReference>
<dbReference type="EMBL" id="NHNT01000002">
    <property type="protein sequence ID" value="OUZ40238.1"/>
    <property type="molecule type" value="Genomic_DNA"/>
</dbReference>
<name>A0ABX3ZKK9_9BACL</name>
<protein>
    <submittedName>
        <fullName evidence="3">Fructose-2,6-bisphosphatase</fullName>
    </submittedName>
</protein>
<evidence type="ECO:0000256" key="2">
    <source>
        <dbReference type="ARBA" id="ARBA00023235"/>
    </source>
</evidence>
<evidence type="ECO:0000256" key="1">
    <source>
        <dbReference type="ARBA" id="ARBA00023152"/>
    </source>
</evidence>
<sequence>MSTLVYLTRHGETVWNTKKLMQGWKDSSLTDKGIKQAKQLAQSLSEVPFDAIYSSTSDRAVKTAEIIKGKRPLQVIQTDTLRELSFGNWEGKTFDENERESPKEWSAFWETPHIFSSNTVECFSKVQERMVKTINYIVKQHPNETICVVSHSIALKLLLDFFENNTLENLWSSSPIPPTSLTLLKIDSVTNEIIFKCDTSHYTA</sequence>